<name>A0A4P9YYA2_9FUNG</name>
<proteinExistence type="predicted"/>
<dbReference type="AlphaFoldDB" id="A0A4P9YYA2"/>
<feature type="compositionally biased region" description="Polar residues" evidence="1">
    <location>
        <begin position="393"/>
        <end position="406"/>
    </location>
</feature>
<evidence type="ECO:0000313" key="3">
    <source>
        <dbReference type="Proteomes" id="UP000278143"/>
    </source>
</evidence>
<feature type="compositionally biased region" description="Low complexity" evidence="1">
    <location>
        <begin position="294"/>
        <end position="320"/>
    </location>
</feature>
<feature type="compositionally biased region" description="Low complexity" evidence="1">
    <location>
        <begin position="87"/>
        <end position="101"/>
    </location>
</feature>
<evidence type="ECO:0000313" key="2">
    <source>
        <dbReference type="EMBL" id="RKP25067.1"/>
    </source>
</evidence>
<evidence type="ECO:0000256" key="1">
    <source>
        <dbReference type="SAM" id="MobiDB-lite"/>
    </source>
</evidence>
<dbReference type="Proteomes" id="UP000278143">
    <property type="component" value="Unassembled WGS sequence"/>
</dbReference>
<feature type="compositionally biased region" description="Low complexity" evidence="1">
    <location>
        <begin position="458"/>
        <end position="482"/>
    </location>
</feature>
<dbReference type="EMBL" id="KZ989897">
    <property type="protein sequence ID" value="RKP25067.1"/>
    <property type="molecule type" value="Genomic_DNA"/>
</dbReference>
<dbReference type="CDD" id="cd20557">
    <property type="entry name" value="CYCLIN_ScPCL1-like"/>
    <property type="match status" value="1"/>
</dbReference>
<feature type="region of interest" description="Disordered" evidence="1">
    <location>
        <begin position="458"/>
        <end position="501"/>
    </location>
</feature>
<dbReference type="Gene3D" id="1.10.472.10">
    <property type="entry name" value="Cyclin-like"/>
    <property type="match status" value="1"/>
</dbReference>
<dbReference type="OrthoDB" id="5597052at2759"/>
<protein>
    <submittedName>
        <fullName evidence="2">Uncharacterized protein</fullName>
    </submittedName>
</protein>
<feature type="region of interest" description="Disordered" evidence="1">
    <location>
        <begin position="393"/>
        <end position="419"/>
    </location>
</feature>
<feature type="region of interest" description="Disordered" evidence="1">
    <location>
        <begin position="292"/>
        <end position="349"/>
    </location>
</feature>
<reference evidence="3" key="1">
    <citation type="journal article" date="2018" name="Nat. Microbiol.">
        <title>Leveraging single-cell genomics to expand the fungal tree of life.</title>
        <authorList>
            <person name="Ahrendt S.R."/>
            <person name="Quandt C.A."/>
            <person name="Ciobanu D."/>
            <person name="Clum A."/>
            <person name="Salamov A."/>
            <person name="Andreopoulos B."/>
            <person name="Cheng J.F."/>
            <person name="Woyke T."/>
            <person name="Pelin A."/>
            <person name="Henrissat B."/>
            <person name="Reynolds N.K."/>
            <person name="Benny G.L."/>
            <person name="Smith M.E."/>
            <person name="James T.Y."/>
            <person name="Grigoriev I.V."/>
        </authorList>
    </citation>
    <scope>NUCLEOTIDE SEQUENCE [LARGE SCALE GENOMIC DNA]</scope>
    <source>
        <strain evidence="3">Benny S71-1</strain>
    </source>
</reference>
<feature type="compositionally biased region" description="Acidic residues" evidence="1">
    <location>
        <begin position="63"/>
        <end position="83"/>
    </location>
</feature>
<feature type="compositionally biased region" description="Basic residues" evidence="1">
    <location>
        <begin position="483"/>
        <end position="495"/>
    </location>
</feature>
<sequence>MSFNYTSARMAGSTSYVPSMPVADEHVAFNAELEADLRASCHAVENAASKGYYTRDNAHMEQSDDESVYLSDDEADEEMEGEYVDIPSSSSSSAASANNHPSAEAAAATAAAVASEEPSALAKLAASAVWTMLIPRFDLPAPASLDALAHTLHFALEATQLPRVMTHLALFYLHRLLACADRADPVERQRFFEAAAISNKLTGSQFSAYHRLFTVALAMADAYLDDHAYAGSAWAQVAGDRQPRLWNRFHMQSLDIIGWRLEVPDNDWVRWRSWLGDWWRAVGVVYWSSTGKASNTTKPTVSTATTTTTSASHASRAEATPAMLTPERTPVSDSSFSLGDRSPVTPKDGAIVYSTPSPVYLHPTYGQAKHQHQQATPQAQPLLTPASSFESIVSAKRASSGNTARQAHSHYATPETPVRCSGRAERGNAHGALAVKMSADSAVYGYSPVHRRASLASSAAATAHATQQASGMLPSPQTAQTQPHHHYHHHHHHHYASSTTSQLVTMEPHAFSYGSSYYRR</sequence>
<feature type="region of interest" description="Disordered" evidence="1">
    <location>
        <begin position="55"/>
        <end position="101"/>
    </location>
</feature>
<organism evidence="2 3">
    <name type="scientific">Syncephalis pseudoplumigaleata</name>
    <dbReference type="NCBI Taxonomy" id="1712513"/>
    <lineage>
        <taxon>Eukaryota</taxon>
        <taxon>Fungi</taxon>
        <taxon>Fungi incertae sedis</taxon>
        <taxon>Zoopagomycota</taxon>
        <taxon>Zoopagomycotina</taxon>
        <taxon>Zoopagomycetes</taxon>
        <taxon>Zoopagales</taxon>
        <taxon>Piptocephalidaceae</taxon>
        <taxon>Syncephalis</taxon>
    </lineage>
</organism>
<gene>
    <name evidence="2" type="ORF">SYNPS1DRAFT_29186</name>
</gene>
<accession>A0A4P9YYA2</accession>
<keyword evidence="3" id="KW-1185">Reference proteome</keyword>